<evidence type="ECO:0000313" key="2">
    <source>
        <dbReference type="Proteomes" id="UP000886998"/>
    </source>
</evidence>
<name>A0A8X6WXD7_9ARAC</name>
<dbReference type="AlphaFoldDB" id="A0A8X6WXD7"/>
<sequence>MSENRVPCGTATLAWLSSFETILTGGVRLMERWRLTQPPPNTLHFLVLRSVIYLFFLAQPPSYEVLMRGLHDSLDTPRKKSQGKSNSSLSRILGKELNKIPCTIILPFKVIPLMFLIH</sequence>
<accession>A0A8X6WXD7</accession>
<proteinExistence type="predicted"/>
<protein>
    <submittedName>
        <fullName evidence="1">Uncharacterized protein</fullName>
    </submittedName>
</protein>
<keyword evidence="2" id="KW-1185">Reference proteome</keyword>
<reference evidence="1" key="1">
    <citation type="submission" date="2020-08" db="EMBL/GenBank/DDBJ databases">
        <title>Multicomponent nature underlies the extraordinary mechanical properties of spider dragline silk.</title>
        <authorList>
            <person name="Kono N."/>
            <person name="Nakamura H."/>
            <person name="Mori M."/>
            <person name="Yoshida Y."/>
            <person name="Ohtoshi R."/>
            <person name="Malay A.D."/>
            <person name="Moran D.A.P."/>
            <person name="Tomita M."/>
            <person name="Numata K."/>
            <person name="Arakawa K."/>
        </authorList>
    </citation>
    <scope>NUCLEOTIDE SEQUENCE</scope>
</reference>
<comment type="caution">
    <text evidence="1">The sequence shown here is derived from an EMBL/GenBank/DDBJ whole genome shotgun (WGS) entry which is preliminary data.</text>
</comment>
<organism evidence="1 2">
    <name type="scientific">Trichonephila inaurata madagascariensis</name>
    <dbReference type="NCBI Taxonomy" id="2747483"/>
    <lineage>
        <taxon>Eukaryota</taxon>
        <taxon>Metazoa</taxon>
        <taxon>Ecdysozoa</taxon>
        <taxon>Arthropoda</taxon>
        <taxon>Chelicerata</taxon>
        <taxon>Arachnida</taxon>
        <taxon>Araneae</taxon>
        <taxon>Araneomorphae</taxon>
        <taxon>Entelegynae</taxon>
        <taxon>Araneoidea</taxon>
        <taxon>Nephilidae</taxon>
        <taxon>Trichonephila</taxon>
        <taxon>Trichonephila inaurata</taxon>
    </lineage>
</organism>
<dbReference type="Proteomes" id="UP000886998">
    <property type="component" value="Unassembled WGS sequence"/>
</dbReference>
<gene>
    <name evidence="1" type="ORF">TNIN_479651</name>
</gene>
<dbReference type="EMBL" id="BMAV01003486">
    <property type="protein sequence ID" value="GFY43102.1"/>
    <property type="molecule type" value="Genomic_DNA"/>
</dbReference>
<evidence type="ECO:0000313" key="1">
    <source>
        <dbReference type="EMBL" id="GFY43102.1"/>
    </source>
</evidence>